<dbReference type="EMBL" id="VIKU02000004">
    <property type="protein sequence ID" value="NHF60285.1"/>
    <property type="molecule type" value="Genomic_DNA"/>
</dbReference>
<dbReference type="PANTHER" id="PTHR42970">
    <property type="entry name" value="PECTATE LYASE C-RELATED"/>
    <property type="match status" value="1"/>
</dbReference>
<comment type="caution">
    <text evidence="3">The sequence shown here is derived from an EMBL/GenBank/DDBJ whole genome shotgun (WGS) entry which is preliminary data.</text>
</comment>
<evidence type="ECO:0008006" key="5">
    <source>
        <dbReference type="Google" id="ProtNLM"/>
    </source>
</evidence>
<dbReference type="Proteomes" id="UP000707206">
    <property type="component" value="Unassembled WGS sequence"/>
</dbReference>
<gene>
    <name evidence="3" type="ORF">FK220_013105</name>
</gene>
<evidence type="ECO:0000313" key="4">
    <source>
        <dbReference type="Proteomes" id="UP000707206"/>
    </source>
</evidence>
<evidence type="ECO:0000256" key="2">
    <source>
        <dbReference type="ARBA" id="ARBA00023180"/>
    </source>
</evidence>
<dbReference type="GO" id="GO:0046872">
    <property type="term" value="F:metal ion binding"/>
    <property type="evidence" value="ECO:0007669"/>
    <property type="project" value="UniProtKB-KW"/>
</dbReference>
<dbReference type="AlphaFoldDB" id="A0A967E743"/>
<protein>
    <recommendedName>
        <fullName evidence="5">Pectate lyase</fullName>
    </recommendedName>
</protein>
<organism evidence="3 4">
    <name type="scientific">Pelagihabitans pacificus</name>
    <dbReference type="NCBI Taxonomy" id="2696054"/>
    <lineage>
        <taxon>Bacteria</taxon>
        <taxon>Pseudomonadati</taxon>
        <taxon>Bacteroidota</taxon>
        <taxon>Flavobacteriia</taxon>
        <taxon>Flavobacteriales</taxon>
        <taxon>Flavobacteriaceae</taxon>
        <taxon>Pelagihabitans</taxon>
    </lineage>
</organism>
<feature type="non-terminal residue" evidence="3">
    <location>
        <position position="556"/>
    </location>
</feature>
<keyword evidence="1" id="KW-0479">Metal-binding</keyword>
<reference evidence="3" key="1">
    <citation type="submission" date="2019-07" db="EMBL/GenBank/DDBJ databases">
        <authorList>
            <person name="De-Chao Zhang Q."/>
        </authorList>
    </citation>
    <scope>NUCLEOTIDE SEQUENCE</scope>
    <source>
        <strain evidence="3">TP-CH-4</strain>
    </source>
</reference>
<dbReference type="SUPFAM" id="SSF51126">
    <property type="entry name" value="Pectin lyase-like"/>
    <property type="match status" value="1"/>
</dbReference>
<accession>A0A967E743</accession>
<dbReference type="InterPro" id="IPR012334">
    <property type="entry name" value="Pectin_lyas_fold"/>
</dbReference>
<evidence type="ECO:0000313" key="3">
    <source>
        <dbReference type="EMBL" id="NHF60285.1"/>
    </source>
</evidence>
<proteinExistence type="predicted"/>
<sequence>MKNKYLLFTLICSIFTIPYSYCQIQDELKAFPSAEGFGKYATGGRTGQVIKVNNLDSSGEESLRRALTTSGPRYIVFEKAGYITPGSSSIVPLSDYTLFGQSAFRAGGDGISLRQQVGGNTTVPLLSSGGTEANGWGNAVMRYIRFRGGTNNGQNDAGDNFEPWGNDGVHIIDHCSFAFGVDENVSFSTQGSITMQYSIISSALAYAGHESNGPLHSMGTLTSATPNVTYFGNLMANNNQRNPNIQGKSTGDTKIEFVNNYIYNHGAFGIQINPGIGTYKADFIGNKMKPGPNTNTNRYGFHWPDNRVFTSPNFANHRLYVNDNYSHKRTLSSQTEWAFVGSDDDNINAISEGTHRVMAPFNFTGLATKAIPSGDLESIMLPHIGASMSRDAEDVRSINNAISNTGEFINGDGFTGGGYRQFSEAAGYDSLNDVGTIIDTNNNGISDNLEAPGVDFGNGIRIPAGQSLTGSHNQVIPYYENEAGQLWANPGYELIEVVYFNQQDYDAMTWVTASTNSCPDTLTNEDGAISFLAPVWEDNLQGPDYVFAGVGAGQAN</sequence>
<keyword evidence="4" id="KW-1185">Reference proteome</keyword>
<dbReference type="InterPro" id="IPR011050">
    <property type="entry name" value="Pectin_lyase_fold/virulence"/>
</dbReference>
<reference evidence="3" key="2">
    <citation type="submission" date="2020-03" db="EMBL/GenBank/DDBJ databases">
        <title>Flavobacteriaceae bacterium strain TP-CH-4, a member of the family Flavobacteriaceae isolated from a deep-sea seamount.</title>
        <authorList>
            <person name="Zhang D.-C."/>
        </authorList>
    </citation>
    <scope>NUCLEOTIDE SEQUENCE</scope>
    <source>
        <strain evidence="3">TP-CH-4</strain>
    </source>
</reference>
<dbReference type="PANTHER" id="PTHR42970:SF1">
    <property type="entry name" value="PECTATE LYASE C-RELATED"/>
    <property type="match status" value="1"/>
</dbReference>
<dbReference type="InterPro" id="IPR052063">
    <property type="entry name" value="Polysaccharide_Lyase_1"/>
</dbReference>
<name>A0A967E743_9FLAO</name>
<keyword evidence="2" id="KW-0325">Glycoprotein</keyword>
<dbReference type="Gene3D" id="2.160.20.10">
    <property type="entry name" value="Single-stranded right-handed beta-helix, Pectin lyase-like"/>
    <property type="match status" value="1"/>
</dbReference>
<evidence type="ECO:0000256" key="1">
    <source>
        <dbReference type="ARBA" id="ARBA00022723"/>
    </source>
</evidence>